<evidence type="ECO:0000313" key="1">
    <source>
        <dbReference type="EMBL" id="KAG8010539.1"/>
    </source>
</evidence>
<protein>
    <submittedName>
        <fullName evidence="1">Uncharacterized protein</fullName>
    </submittedName>
</protein>
<proteinExistence type="predicted"/>
<reference evidence="1" key="1">
    <citation type="submission" date="2020-04" db="EMBL/GenBank/DDBJ databases">
        <title>A chromosome-scale assembly and high-density genetic map of the yellow drum (Nibea albiflora) genome.</title>
        <authorList>
            <person name="Xu D."/>
            <person name="Zhang W."/>
            <person name="Chen R."/>
            <person name="Tan P."/>
            <person name="Wang L."/>
            <person name="Song H."/>
            <person name="Tian L."/>
            <person name="Zhu Q."/>
            <person name="Wang B."/>
        </authorList>
    </citation>
    <scope>NUCLEOTIDE SEQUENCE</scope>
    <source>
        <strain evidence="1">ZJHYS-2018</strain>
    </source>
</reference>
<accession>A0ACB7F8M3</accession>
<dbReference type="Proteomes" id="UP000805704">
    <property type="component" value="Chromosome 15"/>
</dbReference>
<keyword evidence="2" id="KW-1185">Reference proteome</keyword>
<sequence length="790" mass="88454">MRPWLLLLLLLVSLLVSDLSPLGDGDWVMENYSWSLCRNLLLNGRMTPRGPRILWSQTESHCSLRPGKGKTVPAFPLKSDTLRALRAISEITSIKAGRESSHIPMDAIKDLPDSGSAWILHHHTADSGHNFQAFLLKKSKSWAPATAVRLQKTLTKPCCEIFSCRLKKGEIRSALKIPKQQMAPPQIRQKGATQRAMDIKVLEERRDSRPPKASAGQQNSFQAAGSSSVRSSDISQLKIHINAVRIMKKNEHLNRDKEPSFHRNVQRQTSLKAASTLYADDDGFYVKRQRLLVPNKKKGSINRPQYKLRAARDDNEEDFSGKIITKQAEFKRPEGESDTEQSHTNTIESGNQKRLASDIRRAGFAHKTDNNDVDHKQMLEEVVLITLADRERETQTEPEREVILNTDTGWKTVNIKELDDPPPVGEAIQGKPIIEPDESKCKCLKQVPFFKIYALARREGMTMKAAKSAAQVTTVSAHTEKQVTGETEETHKTTSARTSMNQAEREENVSSEDLVIPSTPLFKVMETEPATAAPVAETTAVNMEMKETTARAEVFSQTGTQKETPTSPESETEPRFIRRTTGNAQATTGKPASGLRMREDVLAGMTKVHEDRDRDGTENEGRASTGNPNVESVTDANPSQTIQAADQLPKVSLIHRTEAGWKHCLERAAGISSGEPADDAFKDPRERERTTSPVNDDEYDHFYYFDGVLKRVQQNFPPPKRRRGDSENGGLLHRYIHELVLKNKDENVSFISSESNQDKNNPYLQPASPPTRTDRLLQPTMSLSGRARQV</sequence>
<evidence type="ECO:0000313" key="2">
    <source>
        <dbReference type="Proteomes" id="UP000805704"/>
    </source>
</evidence>
<gene>
    <name evidence="1" type="ORF">GBF38_009648</name>
</gene>
<dbReference type="EMBL" id="CM024803">
    <property type="protein sequence ID" value="KAG8010539.1"/>
    <property type="molecule type" value="Genomic_DNA"/>
</dbReference>
<organism evidence="1 2">
    <name type="scientific">Nibea albiflora</name>
    <name type="common">Yellow drum</name>
    <name type="synonym">Corvina albiflora</name>
    <dbReference type="NCBI Taxonomy" id="240163"/>
    <lineage>
        <taxon>Eukaryota</taxon>
        <taxon>Metazoa</taxon>
        <taxon>Chordata</taxon>
        <taxon>Craniata</taxon>
        <taxon>Vertebrata</taxon>
        <taxon>Euteleostomi</taxon>
        <taxon>Actinopterygii</taxon>
        <taxon>Neopterygii</taxon>
        <taxon>Teleostei</taxon>
        <taxon>Neoteleostei</taxon>
        <taxon>Acanthomorphata</taxon>
        <taxon>Eupercaria</taxon>
        <taxon>Sciaenidae</taxon>
        <taxon>Nibea</taxon>
    </lineage>
</organism>
<name>A0ACB7F8M3_NIBAL</name>
<comment type="caution">
    <text evidence="1">The sequence shown here is derived from an EMBL/GenBank/DDBJ whole genome shotgun (WGS) entry which is preliminary data.</text>
</comment>